<keyword evidence="8" id="KW-0406">Ion transport</keyword>
<name>A0A183BZP8_GLOPA</name>
<dbReference type="InterPro" id="IPR003929">
    <property type="entry name" value="K_chnl_BK_asu"/>
</dbReference>
<proteinExistence type="predicted"/>
<evidence type="ECO:0000256" key="6">
    <source>
        <dbReference type="ARBA" id="ARBA00022958"/>
    </source>
</evidence>
<dbReference type="PANTHER" id="PTHR10027:SF33">
    <property type="entry name" value="CALCIUM-ACTIVATED POTASSIUM CHANNEL SUBUNIT ALPHA-1-RELATED"/>
    <property type="match status" value="1"/>
</dbReference>
<keyword evidence="12" id="KW-1185">Reference proteome</keyword>
<evidence type="ECO:0000256" key="7">
    <source>
        <dbReference type="ARBA" id="ARBA00022989"/>
    </source>
</evidence>
<dbReference type="InterPro" id="IPR003148">
    <property type="entry name" value="RCK_N"/>
</dbReference>
<reference evidence="12" key="1">
    <citation type="submission" date="2013-12" db="EMBL/GenBank/DDBJ databases">
        <authorList>
            <person name="Aslett M."/>
        </authorList>
    </citation>
    <scope>NUCLEOTIDE SEQUENCE [LARGE SCALE GENOMIC DNA]</scope>
    <source>
        <strain evidence="12">Lindley</strain>
    </source>
</reference>
<evidence type="ECO:0000256" key="1">
    <source>
        <dbReference type="ARBA" id="ARBA00004141"/>
    </source>
</evidence>
<evidence type="ECO:0000256" key="8">
    <source>
        <dbReference type="ARBA" id="ARBA00023065"/>
    </source>
</evidence>
<dbReference type="InterPro" id="IPR047871">
    <property type="entry name" value="K_chnl_Slo-like"/>
</dbReference>
<dbReference type="PRINTS" id="PR01449">
    <property type="entry name" value="BKCHANNELA"/>
</dbReference>
<evidence type="ECO:0000256" key="2">
    <source>
        <dbReference type="ARBA" id="ARBA00022448"/>
    </source>
</evidence>
<reference evidence="13" key="3">
    <citation type="submission" date="2016-06" db="UniProtKB">
        <authorList>
            <consortium name="WormBaseParasite"/>
        </authorList>
    </citation>
    <scope>IDENTIFICATION</scope>
</reference>
<keyword evidence="5" id="KW-0631">Potassium channel</keyword>
<keyword evidence="9" id="KW-0472">Membrane</keyword>
<dbReference type="WBParaSite" id="GPLIN_000608900">
    <property type="protein sequence ID" value="GPLIN_000608900"/>
    <property type="gene ID" value="GPLIN_000608900"/>
</dbReference>
<dbReference type="Proteomes" id="UP000050741">
    <property type="component" value="Unassembled WGS sequence"/>
</dbReference>
<keyword evidence="3" id="KW-0633">Potassium transport</keyword>
<keyword evidence="7" id="KW-1133">Transmembrane helix</keyword>
<evidence type="ECO:0000259" key="11">
    <source>
        <dbReference type="PROSITE" id="PS51201"/>
    </source>
</evidence>
<dbReference type="Pfam" id="PF03493">
    <property type="entry name" value="BK_channel_a"/>
    <property type="match status" value="1"/>
</dbReference>
<keyword evidence="6" id="KW-0630">Potassium</keyword>
<evidence type="ECO:0000313" key="13">
    <source>
        <dbReference type="WBParaSite" id="GPLIN_000608900"/>
    </source>
</evidence>
<keyword evidence="10" id="KW-0407">Ion channel</keyword>
<accession>A0A183BZP8</accession>
<dbReference type="Pfam" id="PF22614">
    <property type="entry name" value="Slo-like_RCK"/>
    <property type="match status" value="1"/>
</dbReference>
<dbReference type="GO" id="GO:0060072">
    <property type="term" value="F:large conductance calcium-activated potassium channel activity"/>
    <property type="evidence" value="ECO:0007669"/>
    <property type="project" value="TreeGrafter"/>
</dbReference>
<dbReference type="AlphaFoldDB" id="A0A183BZP8"/>
<evidence type="ECO:0000256" key="4">
    <source>
        <dbReference type="ARBA" id="ARBA00022692"/>
    </source>
</evidence>
<evidence type="ECO:0000256" key="3">
    <source>
        <dbReference type="ARBA" id="ARBA00022538"/>
    </source>
</evidence>
<keyword evidence="4" id="KW-0812">Transmembrane</keyword>
<organism evidence="12 13">
    <name type="scientific">Globodera pallida</name>
    <name type="common">Potato cyst nematode worm</name>
    <name type="synonym">Heterodera pallida</name>
    <dbReference type="NCBI Taxonomy" id="36090"/>
    <lineage>
        <taxon>Eukaryota</taxon>
        <taxon>Metazoa</taxon>
        <taxon>Ecdysozoa</taxon>
        <taxon>Nematoda</taxon>
        <taxon>Chromadorea</taxon>
        <taxon>Rhabditida</taxon>
        <taxon>Tylenchina</taxon>
        <taxon>Tylenchomorpha</taxon>
        <taxon>Tylenchoidea</taxon>
        <taxon>Heteroderidae</taxon>
        <taxon>Heteroderinae</taxon>
        <taxon>Globodera</taxon>
    </lineage>
</organism>
<protein>
    <submittedName>
        <fullName evidence="13">BK_channel_a domain-containing protein</fullName>
    </submittedName>
</protein>
<evidence type="ECO:0000313" key="12">
    <source>
        <dbReference type="Proteomes" id="UP000050741"/>
    </source>
</evidence>
<comment type="subcellular location">
    <subcellularLocation>
        <location evidence="1">Membrane</location>
        <topology evidence="1">Multi-pass membrane protein</topology>
    </subcellularLocation>
</comment>
<evidence type="ECO:0000256" key="9">
    <source>
        <dbReference type="ARBA" id="ARBA00023136"/>
    </source>
</evidence>
<dbReference type="GO" id="GO:0045211">
    <property type="term" value="C:postsynaptic membrane"/>
    <property type="evidence" value="ECO:0007669"/>
    <property type="project" value="TreeGrafter"/>
</dbReference>
<sequence length="282" mass="31431">MESNDLLRVKVDESDACLVLANKYSSDPDAEDAANIMRVISIKNYCPEIRVIVQLMQYHNKAYLLNIPSWASDWKRGDDVICLAELKLGFIAQSSLAPGFSTMMANLFAMRSFKTSPHMAEWLNEYLRGAGMEDAADPSTRPTGCHFTSAGQAWSKSQFGLFWLKDDEKKECNIAINPGPSTVIQSQTQGFFIAQSADEVKRAFYWCKICHADVYDVSLIKKCKCKNLSLFRKGGKAMMKRASTAAGVISAGAQRVNNGFIESHFVINIACHTYSHIIVIIF</sequence>
<evidence type="ECO:0000256" key="5">
    <source>
        <dbReference type="ARBA" id="ARBA00022826"/>
    </source>
</evidence>
<keyword evidence="2" id="KW-0813">Transport</keyword>
<dbReference type="Gene3D" id="3.40.50.720">
    <property type="entry name" value="NAD(P)-binding Rossmann-like Domain"/>
    <property type="match status" value="1"/>
</dbReference>
<feature type="domain" description="RCK N-terminal" evidence="11">
    <location>
        <begin position="1"/>
        <end position="82"/>
    </location>
</feature>
<reference evidence="12" key="2">
    <citation type="submission" date="2014-05" db="EMBL/GenBank/DDBJ databases">
        <title>The genome and life-stage specific transcriptomes of Globodera pallida elucidate key aspects of plant parasitism by a cyst nematode.</title>
        <authorList>
            <person name="Cotton J.A."/>
            <person name="Lilley C.J."/>
            <person name="Jones L.M."/>
            <person name="Kikuchi T."/>
            <person name="Reid A.J."/>
            <person name="Thorpe P."/>
            <person name="Tsai I.J."/>
            <person name="Beasley H."/>
            <person name="Blok V."/>
            <person name="Cock P.J.A."/>
            <person name="Van den Akker S.E."/>
            <person name="Holroyd N."/>
            <person name="Hunt M."/>
            <person name="Mantelin S."/>
            <person name="Naghra H."/>
            <person name="Pain A."/>
            <person name="Palomares-Rius J.E."/>
            <person name="Zarowiecki M."/>
            <person name="Berriman M."/>
            <person name="Jones J.T."/>
            <person name="Urwin P.E."/>
        </authorList>
    </citation>
    <scope>NUCLEOTIDE SEQUENCE [LARGE SCALE GENOMIC DNA]</scope>
    <source>
        <strain evidence="12">Lindley</strain>
    </source>
</reference>
<dbReference type="PROSITE" id="PS51201">
    <property type="entry name" value="RCK_N"/>
    <property type="match status" value="1"/>
</dbReference>
<dbReference type="PANTHER" id="PTHR10027">
    <property type="entry name" value="CALCIUM-ACTIVATED POTASSIUM CHANNEL ALPHA CHAIN"/>
    <property type="match status" value="1"/>
</dbReference>
<evidence type="ECO:0000256" key="10">
    <source>
        <dbReference type="ARBA" id="ARBA00023303"/>
    </source>
</evidence>